<gene>
    <name evidence="2" type="ORF">PIB30_023739</name>
</gene>
<keyword evidence="3" id="KW-1185">Reference proteome</keyword>
<evidence type="ECO:0000313" key="2">
    <source>
        <dbReference type="EMBL" id="MED6181897.1"/>
    </source>
</evidence>
<feature type="region of interest" description="Disordered" evidence="1">
    <location>
        <begin position="81"/>
        <end position="122"/>
    </location>
</feature>
<feature type="compositionally biased region" description="Low complexity" evidence="1">
    <location>
        <begin position="94"/>
        <end position="112"/>
    </location>
</feature>
<accession>A0ABU6W7S7</accession>
<feature type="region of interest" description="Disordered" evidence="1">
    <location>
        <begin position="1"/>
        <end position="61"/>
    </location>
</feature>
<sequence>MKRRDDNDEFSESILTSDPPSRRARRRTPTHGHRHHSEPNLTAGHHHSPSVSLSRRRPRESSSIVLRAAVFVSSLQLSRTCVQSPDLQPPFETSRSSSVSSSWKRSLPSLSLPTLNDPRYPE</sequence>
<protein>
    <submittedName>
        <fullName evidence="2">Uncharacterized protein</fullName>
    </submittedName>
</protein>
<dbReference type="Proteomes" id="UP001341840">
    <property type="component" value="Unassembled WGS sequence"/>
</dbReference>
<dbReference type="EMBL" id="JASCZI010181326">
    <property type="protein sequence ID" value="MED6181897.1"/>
    <property type="molecule type" value="Genomic_DNA"/>
</dbReference>
<comment type="caution">
    <text evidence="2">The sequence shown here is derived from an EMBL/GenBank/DDBJ whole genome shotgun (WGS) entry which is preliminary data.</text>
</comment>
<evidence type="ECO:0000313" key="3">
    <source>
        <dbReference type="Proteomes" id="UP001341840"/>
    </source>
</evidence>
<feature type="compositionally biased region" description="Basic residues" evidence="1">
    <location>
        <begin position="44"/>
        <end position="58"/>
    </location>
</feature>
<proteinExistence type="predicted"/>
<name>A0ABU6W7S7_9FABA</name>
<evidence type="ECO:0000256" key="1">
    <source>
        <dbReference type="SAM" id="MobiDB-lite"/>
    </source>
</evidence>
<reference evidence="2 3" key="1">
    <citation type="journal article" date="2023" name="Plants (Basel)">
        <title>Bridging the Gap: Combining Genomics and Transcriptomics Approaches to Understand Stylosanthes scabra, an Orphan Legume from the Brazilian Caatinga.</title>
        <authorList>
            <person name="Ferreira-Neto J.R.C."/>
            <person name="da Silva M.D."/>
            <person name="Binneck E."/>
            <person name="de Melo N.F."/>
            <person name="da Silva R.H."/>
            <person name="de Melo A.L.T.M."/>
            <person name="Pandolfi V."/>
            <person name="Bustamante F.O."/>
            <person name="Brasileiro-Vidal A.C."/>
            <person name="Benko-Iseppon A.M."/>
        </authorList>
    </citation>
    <scope>NUCLEOTIDE SEQUENCE [LARGE SCALE GENOMIC DNA]</scope>
    <source>
        <tissue evidence="2">Leaves</tissue>
    </source>
</reference>
<organism evidence="2 3">
    <name type="scientific">Stylosanthes scabra</name>
    <dbReference type="NCBI Taxonomy" id="79078"/>
    <lineage>
        <taxon>Eukaryota</taxon>
        <taxon>Viridiplantae</taxon>
        <taxon>Streptophyta</taxon>
        <taxon>Embryophyta</taxon>
        <taxon>Tracheophyta</taxon>
        <taxon>Spermatophyta</taxon>
        <taxon>Magnoliopsida</taxon>
        <taxon>eudicotyledons</taxon>
        <taxon>Gunneridae</taxon>
        <taxon>Pentapetalae</taxon>
        <taxon>rosids</taxon>
        <taxon>fabids</taxon>
        <taxon>Fabales</taxon>
        <taxon>Fabaceae</taxon>
        <taxon>Papilionoideae</taxon>
        <taxon>50 kb inversion clade</taxon>
        <taxon>dalbergioids sensu lato</taxon>
        <taxon>Dalbergieae</taxon>
        <taxon>Pterocarpus clade</taxon>
        <taxon>Stylosanthes</taxon>
    </lineage>
</organism>
<feature type="compositionally biased region" description="Basic residues" evidence="1">
    <location>
        <begin position="22"/>
        <end position="36"/>
    </location>
</feature>